<keyword evidence="8" id="KW-1185">Reference proteome</keyword>
<evidence type="ECO:0000313" key="8">
    <source>
        <dbReference type="Proteomes" id="UP001303115"/>
    </source>
</evidence>
<name>A0AAN6PL82_9PEZI</name>
<accession>A0AAN6PL82</accession>
<dbReference type="GO" id="GO:0016121">
    <property type="term" value="P:carotene catabolic process"/>
    <property type="evidence" value="ECO:0007669"/>
    <property type="project" value="TreeGrafter"/>
</dbReference>
<comment type="caution">
    <text evidence="7">The sequence shown here is derived from an EMBL/GenBank/DDBJ whole genome shotgun (WGS) entry which is preliminary data.</text>
</comment>
<evidence type="ECO:0000256" key="6">
    <source>
        <dbReference type="SAM" id="MobiDB-lite"/>
    </source>
</evidence>
<keyword evidence="2 5" id="KW-0479">Metal-binding</keyword>
<dbReference type="PANTHER" id="PTHR10543">
    <property type="entry name" value="BETA-CAROTENE DIOXYGENASE"/>
    <property type="match status" value="1"/>
</dbReference>
<feature type="binding site" evidence="5">
    <location>
        <position position="359"/>
    </location>
    <ligand>
        <name>Fe cation</name>
        <dbReference type="ChEBI" id="CHEBI:24875"/>
        <note>catalytic</note>
    </ligand>
</feature>
<dbReference type="Proteomes" id="UP001303115">
    <property type="component" value="Unassembled WGS sequence"/>
</dbReference>
<dbReference type="EMBL" id="MU854335">
    <property type="protein sequence ID" value="KAK4042807.1"/>
    <property type="molecule type" value="Genomic_DNA"/>
</dbReference>
<sequence length="567" mass="62923">MGSTYVPQGTTTRLTPADEQTSVQSSQENLEQGAFHEWPNEAGFDGLTEHRGPIELKVKGSIPAWAAGSLYRTGPGLCKVEDTKSGTFSISHWFDGLAHTHRFDIVAKDAAAEPTVRVYYSSRRQSDKIAADIKAAGTWRSLTFAQKLDPCVGIFGKLTSVFNKRSALQNVGVTVSVNLPSLRPPTKAAVDAQGHRAASIVIATDAAKMCEVDPETMEPLSFPKQSKFHPDLKGPLSGAHGKLDPETGDYINYNLELAKQPVYRVFRVSAATGKTDILAAIPFKAAYIHSFFLTHNYVVLCVPVAHYELNGLKILWEGNLLDSFKPFDPSETCRWFVVDRRHGKGVVAEFASPARFFFHTVNAFEDDDGDVLCEVVDYPNRYIVDGYYYDVILDRNGKATEFWRDGQLAHQSFPRLTRYRLRKKEFATGTSTLPAPELVMEIPAPHAGDMPVINPRYRCRRHRYGYFVVSRALSTFSDAIAKVDTDTRELLQWEGPRGHTPSEAIFIPRPDAEEEDDGVLLSVVLDGANRTSYLLCLDARTMTELGSAECEFAVAIGLHGRHVPADF</sequence>
<evidence type="ECO:0000256" key="4">
    <source>
        <dbReference type="ARBA" id="ARBA00023004"/>
    </source>
</evidence>
<evidence type="ECO:0000313" key="7">
    <source>
        <dbReference type="EMBL" id="KAK4042807.1"/>
    </source>
</evidence>
<comment type="cofactor">
    <cofactor evidence="5">
        <name>Fe(2+)</name>
        <dbReference type="ChEBI" id="CHEBI:29033"/>
    </cofactor>
    <text evidence="5">Binds 1 Fe(2+) ion per subunit.</text>
</comment>
<gene>
    <name evidence="7" type="ORF">C8A01DRAFT_44165</name>
</gene>
<evidence type="ECO:0000256" key="2">
    <source>
        <dbReference type="ARBA" id="ARBA00022723"/>
    </source>
</evidence>
<evidence type="ECO:0000256" key="1">
    <source>
        <dbReference type="ARBA" id="ARBA00006787"/>
    </source>
</evidence>
<evidence type="ECO:0000256" key="3">
    <source>
        <dbReference type="ARBA" id="ARBA00023002"/>
    </source>
</evidence>
<evidence type="ECO:0000256" key="5">
    <source>
        <dbReference type="PIRSR" id="PIRSR604294-1"/>
    </source>
</evidence>
<keyword evidence="3" id="KW-0560">Oxidoreductase</keyword>
<feature type="region of interest" description="Disordered" evidence="6">
    <location>
        <begin position="1"/>
        <end position="31"/>
    </location>
</feature>
<dbReference type="InterPro" id="IPR004294">
    <property type="entry name" value="Carotenoid_Oase"/>
</dbReference>
<keyword evidence="4 5" id="KW-0408">Iron</keyword>
<dbReference type="PANTHER" id="PTHR10543:SF24">
    <property type="entry name" value="CAROTENOID ISOMEROOXYGENASE"/>
    <property type="match status" value="1"/>
</dbReference>
<feature type="binding site" evidence="5">
    <location>
        <position position="559"/>
    </location>
    <ligand>
        <name>Fe cation</name>
        <dbReference type="ChEBI" id="CHEBI:24875"/>
        <note>catalytic</note>
    </ligand>
</feature>
<reference evidence="8" key="1">
    <citation type="journal article" date="2023" name="Mol. Phylogenet. Evol.">
        <title>Genome-scale phylogeny and comparative genomics of the fungal order Sordariales.</title>
        <authorList>
            <person name="Hensen N."/>
            <person name="Bonometti L."/>
            <person name="Westerberg I."/>
            <person name="Brannstrom I.O."/>
            <person name="Guillou S."/>
            <person name="Cros-Aarteil S."/>
            <person name="Calhoun S."/>
            <person name="Haridas S."/>
            <person name="Kuo A."/>
            <person name="Mondo S."/>
            <person name="Pangilinan J."/>
            <person name="Riley R."/>
            <person name="LaButti K."/>
            <person name="Andreopoulos B."/>
            <person name="Lipzen A."/>
            <person name="Chen C."/>
            <person name="Yan M."/>
            <person name="Daum C."/>
            <person name="Ng V."/>
            <person name="Clum A."/>
            <person name="Steindorff A."/>
            <person name="Ohm R.A."/>
            <person name="Martin F."/>
            <person name="Silar P."/>
            <person name="Natvig D.O."/>
            <person name="Lalanne C."/>
            <person name="Gautier V."/>
            <person name="Ament-Velasquez S.L."/>
            <person name="Kruys A."/>
            <person name="Hutchinson M.I."/>
            <person name="Powell A.J."/>
            <person name="Barry K."/>
            <person name="Miller A.N."/>
            <person name="Grigoriev I.V."/>
            <person name="Debuchy R."/>
            <person name="Gladieux P."/>
            <person name="Hiltunen Thoren M."/>
            <person name="Johannesson H."/>
        </authorList>
    </citation>
    <scope>NUCLEOTIDE SEQUENCE [LARGE SCALE GENOMIC DNA]</scope>
    <source>
        <strain evidence="8">CBS 284.82</strain>
    </source>
</reference>
<feature type="binding site" evidence="5">
    <location>
        <position position="240"/>
    </location>
    <ligand>
        <name>Fe cation</name>
        <dbReference type="ChEBI" id="CHEBI:24875"/>
        <note>catalytic</note>
    </ligand>
</feature>
<feature type="compositionally biased region" description="Polar residues" evidence="6">
    <location>
        <begin position="1"/>
        <end position="30"/>
    </location>
</feature>
<organism evidence="7 8">
    <name type="scientific">Parachaetomium inaequale</name>
    <dbReference type="NCBI Taxonomy" id="2588326"/>
    <lineage>
        <taxon>Eukaryota</taxon>
        <taxon>Fungi</taxon>
        <taxon>Dikarya</taxon>
        <taxon>Ascomycota</taxon>
        <taxon>Pezizomycotina</taxon>
        <taxon>Sordariomycetes</taxon>
        <taxon>Sordariomycetidae</taxon>
        <taxon>Sordariales</taxon>
        <taxon>Chaetomiaceae</taxon>
        <taxon>Parachaetomium</taxon>
    </lineage>
</organism>
<dbReference type="GO" id="GO:0010436">
    <property type="term" value="F:carotenoid dioxygenase activity"/>
    <property type="evidence" value="ECO:0007669"/>
    <property type="project" value="TreeGrafter"/>
</dbReference>
<dbReference type="Pfam" id="PF03055">
    <property type="entry name" value="RPE65"/>
    <property type="match status" value="1"/>
</dbReference>
<protein>
    <submittedName>
        <fullName evidence="7">Carotenoid oxygenase</fullName>
    </submittedName>
</protein>
<comment type="similarity">
    <text evidence="1">Belongs to the carotenoid oxygenase family.</text>
</comment>
<feature type="binding site" evidence="5">
    <location>
        <position position="289"/>
    </location>
    <ligand>
        <name>Fe cation</name>
        <dbReference type="ChEBI" id="CHEBI:24875"/>
        <note>catalytic</note>
    </ligand>
</feature>
<proteinExistence type="inferred from homology"/>
<dbReference type="AlphaFoldDB" id="A0AAN6PL82"/>
<dbReference type="GO" id="GO:0046872">
    <property type="term" value="F:metal ion binding"/>
    <property type="evidence" value="ECO:0007669"/>
    <property type="project" value="UniProtKB-KW"/>
</dbReference>